<comment type="similarity">
    <text evidence="2">Belongs to the sodium:neurotransmitter symporter (SNF) (TC 2.A.22) family.</text>
</comment>
<feature type="binding site" evidence="1">
    <location>
        <position position="503"/>
    </location>
    <ligand>
        <name>Na(+)</name>
        <dbReference type="ChEBI" id="CHEBI:29101"/>
        <label>1</label>
    </ligand>
</feature>
<keyword evidence="2" id="KW-0769">Symport</keyword>
<feature type="transmembrane region" description="Helical" evidence="4">
    <location>
        <begin position="376"/>
        <end position="397"/>
    </location>
</feature>
<feature type="region of interest" description="Disordered" evidence="3">
    <location>
        <begin position="52"/>
        <end position="89"/>
    </location>
</feature>
<dbReference type="GO" id="GO:0035725">
    <property type="term" value="P:sodium ion transmembrane transport"/>
    <property type="evidence" value="ECO:0007669"/>
    <property type="project" value="TreeGrafter"/>
</dbReference>
<keyword evidence="6" id="KW-1185">Reference proteome</keyword>
<dbReference type="GO" id="GO:0005886">
    <property type="term" value="C:plasma membrane"/>
    <property type="evidence" value="ECO:0007669"/>
    <property type="project" value="TreeGrafter"/>
</dbReference>
<feature type="transmembrane region" description="Helical" evidence="4">
    <location>
        <begin position="343"/>
        <end position="364"/>
    </location>
</feature>
<feature type="binding site" evidence="1">
    <location>
        <position position="121"/>
    </location>
    <ligand>
        <name>Na(+)</name>
        <dbReference type="ChEBI" id="CHEBI:29101"/>
        <label>1</label>
    </ligand>
</feature>
<evidence type="ECO:0000256" key="4">
    <source>
        <dbReference type="SAM" id="Phobius"/>
    </source>
</evidence>
<comment type="caution">
    <text evidence="5">The sequence shown here is derived from an EMBL/GenBank/DDBJ whole genome shotgun (WGS) entry which is preliminary data.</text>
</comment>
<dbReference type="AlphaFoldDB" id="A0A8J2JGI7"/>
<feature type="binding site" evidence="1">
    <location>
        <position position="123"/>
    </location>
    <ligand>
        <name>Na(+)</name>
        <dbReference type="ChEBI" id="CHEBI:29101"/>
        <label>1</label>
    </ligand>
</feature>
<feature type="region of interest" description="Disordered" evidence="3">
    <location>
        <begin position="722"/>
        <end position="742"/>
    </location>
</feature>
<evidence type="ECO:0000313" key="6">
    <source>
        <dbReference type="Proteomes" id="UP000708208"/>
    </source>
</evidence>
<feature type="binding site" evidence="1">
    <location>
        <position position="499"/>
    </location>
    <ligand>
        <name>Na(+)</name>
        <dbReference type="ChEBI" id="CHEBI:29101"/>
        <label>1</label>
    </ligand>
</feature>
<feature type="binding site" evidence="1">
    <location>
        <position position="350"/>
    </location>
    <ligand>
        <name>Na(+)</name>
        <dbReference type="ChEBI" id="CHEBI:29101"/>
        <label>1</label>
    </ligand>
</feature>
<feature type="binding site" evidence="1">
    <location>
        <position position="502"/>
    </location>
    <ligand>
        <name>Na(+)</name>
        <dbReference type="ChEBI" id="CHEBI:29101"/>
        <label>1</label>
    </ligand>
</feature>
<accession>A0A8J2JGI7</accession>
<feature type="transmembrane region" description="Helical" evidence="4">
    <location>
        <begin position="565"/>
        <end position="586"/>
    </location>
</feature>
<feature type="transmembrane region" description="Helical" evidence="4">
    <location>
        <begin position="528"/>
        <end position="553"/>
    </location>
</feature>
<keyword evidence="2" id="KW-0813">Transport</keyword>
<feature type="transmembrane region" description="Helical" evidence="4">
    <location>
        <begin position="184"/>
        <end position="215"/>
    </location>
</feature>
<feature type="compositionally biased region" description="Acidic residues" evidence="3">
    <location>
        <begin position="732"/>
        <end position="742"/>
    </location>
</feature>
<sequence length="742" mass="82491">MANSAHLVRRQSSRELRPQKSYDRMELRELHGRLLSNDATAANSVNYGSLNPGFTDESATSDKEPDTVTGKATKKKDKKEGKGAKKLDLERDGGDDAVFTDGDEERDSWDSKLTFLLATIGYAVGLGNVWRFPYLAQKNGGGAFLIPYFIMLMIEGMPIFFLELAIGQRLRKGATGVWTQVSPYLAGVGIASAVVSFNVALYYNTIISWVLLYFVKSFQDPLPWSSCPPSGNGTDHECYVSSPTQYFWYRKTLDISPSITEPGNFNLQIAGSLVAAWFLVYLCLSKGIASSTKIVYVTAIFPYVVLILFFFRGVTLEGMSDGIFHLFTPKWEKLQDPVVWLEAGTQIFFSLGLGFGGLIAFASYNPVNNNCCRDAITVSLTNCMTSLFAGLVIFSVIGFKAHLIHNECLREQDLLHLILNSTTPGEPLPPVGTLFSFRAPNGTFLNVPMPANHTCNLQDELDRSASGPGLAFIIFTEAINQFKFAPFWSILFFSMLFTLGIDSQFGTLEGVVTSITDMKLFPNLRKEILTGILCSICCCLSMMFSHGAGNYIFVLFDSFSGNVPLLIIAFCECVGVAYIYGLSRFAEDIQLMTGKRPHLYWLFCWKYLSPCAMIIILTASWIKIFTEGSTYPRWNAETGESVDAEWPGWALCMALLLVLMSTLWIPIVAIARAFGHTLFQKEEPAWFPSDDLRDFHGIVAHEPTAAEQFLFGFREDGTEGVCCPTKARKNDDDDDDDDDQLN</sequence>
<feature type="transmembrane region" description="Helical" evidence="4">
    <location>
        <begin position="646"/>
        <end position="671"/>
    </location>
</feature>
<feature type="transmembrane region" description="Helical" evidence="4">
    <location>
        <begin position="487"/>
        <end position="508"/>
    </location>
</feature>
<dbReference type="PROSITE" id="PS00754">
    <property type="entry name" value="NA_NEUROTRAN_SYMP_2"/>
    <property type="match status" value="1"/>
</dbReference>
<protein>
    <recommendedName>
        <fullName evidence="2">Transporter</fullName>
    </recommendedName>
</protein>
<evidence type="ECO:0000256" key="2">
    <source>
        <dbReference type="RuleBase" id="RU003732"/>
    </source>
</evidence>
<proteinExistence type="inferred from homology"/>
<dbReference type="GO" id="GO:0046872">
    <property type="term" value="F:metal ion binding"/>
    <property type="evidence" value="ECO:0007669"/>
    <property type="project" value="UniProtKB-KW"/>
</dbReference>
<dbReference type="EMBL" id="CAJVCH010019502">
    <property type="protein sequence ID" value="CAG7687319.1"/>
    <property type="molecule type" value="Genomic_DNA"/>
</dbReference>
<dbReference type="PROSITE" id="PS50267">
    <property type="entry name" value="NA_NEUROTRAN_SYMP_3"/>
    <property type="match status" value="1"/>
</dbReference>
<reference evidence="5" key="1">
    <citation type="submission" date="2021-06" db="EMBL/GenBank/DDBJ databases">
        <authorList>
            <person name="Hodson N. C."/>
            <person name="Mongue J. A."/>
            <person name="Jaron S. K."/>
        </authorList>
    </citation>
    <scope>NUCLEOTIDE SEQUENCE</scope>
</reference>
<evidence type="ECO:0000313" key="5">
    <source>
        <dbReference type="EMBL" id="CAG7687319.1"/>
    </source>
</evidence>
<feature type="binding site" evidence="1">
    <location>
        <position position="128"/>
    </location>
    <ligand>
        <name>Na(+)</name>
        <dbReference type="ChEBI" id="CHEBI:29101"/>
        <label>1</label>
    </ligand>
</feature>
<feature type="compositionally biased region" description="Basic and acidic residues" evidence="3">
    <location>
        <begin position="78"/>
        <end position="89"/>
    </location>
</feature>
<dbReference type="Proteomes" id="UP000708208">
    <property type="component" value="Unassembled WGS sequence"/>
</dbReference>
<organism evidence="5 6">
    <name type="scientific">Allacma fusca</name>
    <dbReference type="NCBI Taxonomy" id="39272"/>
    <lineage>
        <taxon>Eukaryota</taxon>
        <taxon>Metazoa</taxon>
        <taxon>Ecdysozoa</taxon>
        <taxon>Arthropoda</taxon>
        <taxon>Hexapoda</taxon>
        <taxon>Collembola</taxon>
        <taxon>Symphypleona</taxon>
        <taxon>Sminthuridae</taxon>
        <taxon>Allacma</taxon>
    </lineage>
</organism>
<dbReference type="InterPro" id="IPR000175">
    <property type="entry name" value="Na/ntran_symport"/>
</dbReference>
<dbReference type="PANTHER" id="PTHR11616:SF182">
    <property type="entry name" value="TRANSPORTER"/>
    <property type="match status" value="1"/>
</dbReference>
<feature type="compositionally biased region" description="Basic and acidic residues" evidence="3">
    <location>
        <begin position="12"/>
        <end position="24"/>
    </location>
</feature>
<keyword evidence="1" id="KW-0915">Sodium</keyword>
<evidence type="ECO:0000256" key="1">
    <source>
        <dbReference type="PIRSR" id="PIRSR600175-1"/>
    </source>
</evidence>
<feature type="region of interest" description="Disordered" evidence="3">
    <location>
        <begin position="1"/>
        <end position="24"/>
    </location>
</feature>
<keyword evidence="2 4" id="KW-0812">Transmembrane</keyword>
<keyword evidence="4" id="KW-1133">Transmembrane helix</keyword>
<feature type="transmembrane region" description="Helical" evidence="4">
    <location>
        <begin position="294"/>
        <end position="311"/>
    </location>
</feature>
<keyword evidence="4" id="KW-0472">Membrane</keyword>
<dbReference type="GO" id="GO:0006865">
    <property type="term" value="P:amino acid transport"/>
    <property type="evidence" value="ECO:0007669"/>
    <property type="project" value="TreeGrafter"/>
</dbReference>
<feature type="transmembrane region" description="Helical" evidence="4">
    <location>
        <begin position="265"/>
        <end position="282"/>
    </location>
</feature>
<gene>
    <name evidence="5" type="ORF">AFUS01_LOCUS3253</name>
</gene>
<feature type="transmembrane region" description="Helical" evidence="4">
    <location>
        <begin position="607"/>
        <end position="626"/>
    </location>
</feature>
<dbReference type="Pfam" id="PF00209">
    <property type="entry name" value="SNF"/>
    <property type="match status" value="1"/>
</dbReference>
<feature type="binding site" evidence="1">
    <location>
        <position position="382"/>
    </location>
    <ligand>
        <name>Na(+)</name>
        <dbReference type="ChEBI" id="CHEBI:29101"/>
        <label>1</label>
    </ligand>
</feature>
<dbReference type="PROSITE" id="PS00610">
    <property type="entry name" value="NA_NEUROTRAN_SYMP_1"/>
    <property type="match status" value="1"/>
</dbReference>
<feature type="transmembrane region" description="Helical" evidence="4">
    <location>
        <begin position="144"/>
        <end position="164"/>
    </location>
</feature>
<dbReference type="NCBIfam" id="NF037979">
    <property type="entry name" value="Na_transp"/>
    <property type="match status" value="1"/>
</dbReference>
<feature type="binding site" evidence="1">
    <location>
        <position position="124"/>
    </location>
    <ligand>
        <name>Na(+)</name>
        <dbReference type="ChEBI" id="CHEBI:29101"/>
        <label>1</label>
    </ligand>
</feature>
<name>A0A8J2JGI7_9HEXA</name>
<evidence type="ECO:0000256" key="3">
    <source>
        <dbReference type="SAM" id="MobiDB-lite"/>
    </source>
</evidence>
<dbReference type="PANTHER" id="PTHR11616">
    <property type="entry name" value="SODIUM/CHLORIDE DEPENDENT TRANSPORTER"/>
    <property type="match status" value="1"/>
</dbReference>
<keyword evidence="1" id="KW-0479">Metal-binding</keyword>
<dbReference type="GO" id="GO:0015293">
    <property type="term" value="F:symporter activity"/>
    <property type="evidence" value="ECO:0007669"/>
    <property type="project" value="UniProtKB-KW"/>
</dbReference>
<dbReference type="CDD" id="cd10332">
    <property type="entry name" value="SLC6sbd-B0AT-like"/>
    <property type="match status" value="1"/>
</dbReference>
<dbReference type="OrthoDB" id="6581954at2759"/>
<feature type="transmembrane region" description="Helical" evidence="4">
    <location>
        <begin position="113"/>
        <end position="132"/>
    </location>
</feature>